<gene>
    <name evidence="5" type="ORF">PBRASI_LOCUS576</name>
</gene>
<dbReference type="InterPro" id="IPR016135">
    <property type="entry name" value="UBQ-conjugating_enzyme/RWD"/>
</dbReference>
<keyword evidence="2" id="KW-0833">Ubl conjugation pathway</keyword>
<evidence type="ECO:0000256" key="3">
    <source>
        <dbReference type="SAM" id="MobiDB-lite"/>
    </source>
</evidence>
<dbReference type="PANTHER" id="PTHR46116:SF15">
    <property type="entry name" value="(E3-INDEPENDENT) E2 UBIQUITIN-CONJUGATING ENZYME"/>
    <property type="match status" value="1"/>
</dbReference>
<evidence type="ECO:0000256" key="2">
    <source>
        <dbReference type="ARBA" id="ARBA00022786"/>
    </source>
</evidence>
<feature type="compositionally biased region" description="Acidic residues" evidence="3">
    <location>
        <begin position="476"/>
        <end position="496"/>
    </location>
</feature>
<dbReference type="PROSITE" id="PS50127">
    <property type="entry name" value="UBC_2"/>
    <property type="match status" value="1"/>
</dbReference>
<feature type="compositionally biased region" description="Basic and acidic residues" evidence="3">
    <location>
        <begin position="459"/>
        <end position="475"/>
    </location>
</feature>
<dbReference type="Pfam" id="PF23046">
    <property type="entry name" value="tSH3-B_UBE2O"/>
    <property type="match status" value="1"/>
</dbReference>
<feature type="domain" description="UBC core" evidence="4">
    <location>
        <begin position="560"/>
        <end position="745"/>
    </location>
</feature>
<organism evidence="5 6">
    <name type="scientific">Paraglomus brasilianum</name>
    <dbReference type="NCBI Taxonomy" id="144538"/>
    <lineage>
        <taxon>Eukaryota</taxon>
        <taxon>Fungi</taxon>
        <taxon>Fungi incertae sedis</taxon>
        <taxon>Mucoromycota</taxon>
        <taxon>Glomeromycotina</taxon>
        <taxon>Glomeromycetes</taxon>
        <taxon>Paraglomerales</taxon>
        <taxon>Paraglomeraceae</taxon>
        <taxon>Paraglomus</taxon>
    </lineage>
</organism>
<sequence length="822" mass="92918">MAMKTFSTKVYLGDTVRISGDSTSELGLVSKTWFEFEDPPEEDSVSGLLSGMLPKGHAVVSWLSGRSPENINEDQLKLTSFLVGDVVKRSGNDMMSGTVISVNGLADISKHEVTNDIITEVNTRDLTYYWKYREGDYIIYNNWLGTIRSVSDEVMLRFADGAFCTVKKADLLEPDETINRYSTFYPDRYAVGENVRGDSKVFRSAVYHHGTYSPNHKDAVVSGSRTTKIKVRWIMRNRHASDQTSNAIPPPTDIYDLDNVIVFESINEHATLEIADRVIFKGAETASAYGAPEIALDNVSYEGLCTQPPYLVINIQTMVDIQWQDMSIEKNVRAIDLVPYLNVDDQDVWPADYVLSKTDDKTGTERMGIVQRVNAVDRLATVRWFGQEPGKLEDEPEELSLYEIVVHPDLQCGLGDKVLLWQQSAIHTALPPLSLSNVIENNAVLEQIALQLRRLSNEEAKNVQEREENEVNRTDDYDDWSSESEDESDIESDSDSWETNIRQIEIAQTNDTNENMSENEMEIDSPTSRVAYGWLPFEMLEEPPEDHRFLKQTEQSRSRACLQRIIKEHGILRKSLPGRTTVFVALEGYPFTFNIPSSIDGILVRSFENRMDLLRVLIFGSSQTPYEDASFLFDFSLPNDFPNVPPIAFFHSWTGGIGRINPNLYEDGKVCLSLLNTWHGRDQTEVWTPSSSLLQLFISLQALVLTRSPWYNEAGYEKFVGTEEAVTSVAVYNEKAYILSLRAIVKALHNPPGCFSEEIKSHYLKNKALLRVINKAEKVIANSESDNHATTSDDVVVRVSKGALKLLKNTTETLKTVWKENQ</sequence>
<dbReference type="AlphaFoldDB" id="A0A9N8Z271"/>
<dbReference type="EMBL" id="CAJVPI010000029">
    <property type="protein sequence ID" value="CAG8460962.1"/>
    <property type="molecule type" value="Genomic_DNA"/>
</dbReference>
<keyword evidence="1" id="KW-0808">Transferase</keyword>
<comment type="caution">
    <text evidence="5">The sequence shown here is derived from an EMBL/GenBank/DDBJ whole genome shotgun (WGS) entry which is preliminary data.</text>
</comment>
<feature type="region of interest" description="Disordered" evidence="3">
    <location>
        <begin position="459"/>
        <end position="498"/>
    </location>
</feature>
<evidence type="ECO:0000313" key="5">
    <source>
        <dbReference type="EMBL" id="CAG8460962.1"/>
    </source>
</evidence>
<dbReference type="InterPro" id="IPR057733">
    <property type="entry name" value="UBE2O-like_SH3-B"/>
</dbReference>
<dbReference type="CDD" id="cd23837">
    <property type="entry name" value="UBCc_UBE2O"/>
    <property type="match status" value="1"/>
</dbReference>
<dbReference type="PANTHER" id="PTHR46116">
    <property type="entry name" value="(E3-INDEPENDENT) E2 UBIQUITIN-CONJUGATING ENZYME"/>
    <property type="match status" value="1"/>
</dbReference>
<dbReference type="Gene3D" id="3.10.110.10">
    <property type="entry name" value="Ubiquitin Conjugating Enzyme"/>
    <property type="match status" value="1"/>
</dbReference>
<protein>
    <submittedName>
        <fullName evidence="5">5139_t:CDS:1</fullName>
    </submittedName>
</protein>
<dbReference type="GO" id="GO:0061631">
    <property type="term" value="F:ubiquitin conjugating enzyme activity"/>
    <property type="evidence" value="ECO:0007669"/>
    <property type="project" value="TreeGrafter"/>
</dbReference>
<dbReference type="InterPro" id="IPR000608">
    <property type="entry name" value="UBC"/>
</dbReference>
<dbReference type="SUPFAM" id="SSF54495">
    <property type="entry name" value="UBC-like"/>
    <property type="match status" value="1"/>
</dbReference>
<reference evidence="5" key="1">
    <citation type="submission" date="2021-06" db="EMBL/GenBank/DDBJ databases">
        <authorList>
            <person name="Kallberg Y."/>
            <person name="Tangrot J."/>
            <person name="Rosling A."/>
        </authorList>
    </citation>
    <scope>NUCLEOTIDE SEQUENCE</scope>
    <source>
        <strain evidence="5">BR232B</strain>
    </source>
</reference>
<name>A0A9N8Z271_9GLOM</name>
<dbReference type="InterPro" id="IPR057735">
    <property type="entry name" value="UBE2O-like_tSH3-B"/>
</dbReference>
<accession>A0A9N8Z271</accession>
<dbReference type="OrthoDB" id="47801at2759"/>
<evidence type="ECO:0000259" key="4">
    <source>
        <dbReference type="PROSITE" id="PS50127"/>
    </source>
</evidence>
<dbReference type="SMART" id="SM00212">
    <property type="entry name" value="UBCc"/>
    <property type="match status" value="1"/>
</dbReference>
<dbReference type="Pfam" id="PF00179">
    <property type="entry name" value="UQ_con"/>
    <property type="match status" value="1"/>
</dbReference>
<proteinExistence type="predicted"/>
<dbReference type="Pfam" id="PF23043">
    <property type="entry name" value="SH3-B_UBE2O"/>
    <property type="match status" value="1"/>
</dbReference>
<keyword evidence="6" id="KW-1185">Reference proteome</keyword>
<evidence type="ECO:0000313" key="6">
    <source>
        <dbReference type="Proteomes" id="UP000789739"/>
    </source>
</evidence>
<dbReference type="Proteomes" id="UP000789739">
    <property type="component" value="Unassembled WGS sequence"/>
</dbReference>
<evidence type="ECO:0000256" key="1">
    <source>
        <dbReference type="ARBA" id="ARBA00022679"/>
    </source>
</evidence>